<evidence type="ECO:0000313" key="2">
    <source>
        <dbReference type="EMBL" id="KAG9185635.1"/>
    </source>
</evidence>
<reference evidence="2" key="1">
    <citation type="submission" date="2021-07" db="EMBL/GenBank/DDBJ databases">
        <title>Genome Resource of American Ginseng Black Spot Pathogen Alternaria panax.</title>
        <authorList>
            <person name="Qiu C."/>
            <person name="Wang W."/>
            <person name="Liu Z."/>
        </authorList>
    </citation>
    <scope>NUCLEOTIDE SEQUENCE</scope>
    <source>
        <strain evidence="2">BNCC115425</strain>
    </source>
</reference>
<evidence type="ECO:0000313" key="3">
    <source>
        <dbReference type="Proteomes" id="UP001199106"/>
    </source>
</evidence>
<sequence>MPSSNQNANTSGGNKASTPMGKSDAGRIQSTQVKSGGDMSSGRFAARAQGAGDRNTNTSGQQDAGEKKGEDIQHTTSGNYNG</sequence>
<name>A0AAD4F963_9PLEO</name>
<feature type="compositionally biased region" description="Basic and acidic residues" evidence="1">
    <location>
        <begin position="64"/>
        <end position="73"/>
    </location>
</feature>
<gene>
    <name evidence="2" type="ORF">G6011_06966</name>
</gene>
<dbReference type="Proteomes" id="UP001199106">
    <property type="component" value="Unassembled WGS sequence"/>
</dbReference>
<protein>
    <recommendedName>
        <fullName evidence="4">SMP domain-containing protein</fullName>
    </recommendedName>
</protein>
<dbReference type="EMBL" id="JAANER010000010">
    <property type="protein sequence ID" value="KAG9185635.1"/>
    <property type="molecule type" value="Genomic_DNA"/>
</dbReference>
<feature type="region of interest" description="Disordered" evidence="1">
    <location>
        <begin position="1"/>
        <end position="82"/>
    </location>
</feature>
<evidence type="ECO:0008006" key="4">
    <source>
        <dbReference type="Google" id="ProtNLM"/>
    </source>
</evidence>
<organism evidence="2 3">
    <name type="scientific">Alternaria panax</name>
    <dbReference type="NCBI Taxonomy" id="48097"/>
    <lineage>
        <taxon>Eukaryota</taxon>
        <taxon>Fungi</taxon>
        <taxon>Dikarya</taxon>
        <taxon>Ascomycota</taxon>
        <taxon>Pezizomycotina</taxon>
        <taxon>Dothideomycetes</taxon>
        <taxon>Pleosporomycetidae</taxon>
        <taxon>Pleosporales</taxon>
        <taxon>Pleosporineae</taxon>
        <taxon>Pleosporaceae</taxon>
        <taxon>Alternaria</taxon>
        <taxon>Alternaria sect. Panax</taxon>
    </lineage>
</organism>
<feature type="compositionally biased region" description="Polar residues" evidence="1">
    <location>
        <begin position="1"/>
        <end position="17"/>
    </location>
</feature>
<keyword evidence="3" id="KW-1185">Reference proteome</keyword>
<proteinExistence type="predicted"/>
<accession>A0AAD4F963</accession>
<evidence type="ECO:0000256" key="1">
    <source>
        <dbReference type="SAM" id="MobiDB-lite"/>
    </source>
</evidence>
<comment type="caution">
    <text evidence="2">The sequence shown here is derived from an EMBL/GenBank/DDBJ whole genome shotgun (WGS) entry which is preliminary data.</text>
</comment>
<dbReference type="AlphaFoldDB" id="A0AAD4F963"/>